<dbReference type="GeneID" id="3925196"/>
<gene>
    <name evidence="1" type="ordered locus">Mhun_2709</name>
</gene>
<dbReference type="EnsemblBacteria" id="ABD42404">
    <property type="protein sequence ID" value="ABD42404"/>
    <property type="gene ID" value="Mhun_2709"/>
</dbReference>
<dbReference type="STRING" id="323259.Mhun_2709"/>
<dbReference type="EMBL" id="CP000254">
    <property type="protein sequence ID" value="ABD42404.1"/>
    <property type="molecule type" value="Genomic_DNA"/>
</dbReference>
<dbReference type="Proteomes" id="UP000001941">
    <property type="component" value="Chromosome"/>
</dbReference>
<dbReference type="KEGG" id="mhu:Mhun_2709"/>
<accession>Q2FTD5</accession>
<keyword evidence="2" id="KW-1185">Reference proteome</keyword>
<dbReference type="AlphaFoldDB" id="Q2FTD5"/>
<reference evidence="2" key="1">
    <citation type="journal article" date="2016" name="Stand. Genomic Sci.">
        <title>Complete genome sequence of Methanospirillum hungatei type strain JF1.</title>
        <authorList>
            <person name="Gunsalus R.P."/>
            <person name="Cook L.E."/>
            <person name="Crable B."/>
            <person name="Rohlin L."/>
            <person name="McDonald E."/>
            <person name="Mouttaki H."/>
            <person name="Sieber J.R."/>
            <person name="Poweleit N."/>
            <person name="Zhou H."/>
            <person name="Lapidus A.L."/>
            <person name="Daligault H.E."/>
            <person name="Land M."/>
            <person name="Gilna P."/>
            <person name="Ivanova N."/>
            <person name="Kyrpides N."/>
            <person name="Culley D.E."/>
            <person name="McInerney M.J."/>
        </authorList>
    </citation>
    <scope>NUCLEOTIDE SEQUENCE [LARGE SCALE GENOMIC DNA]</scope>
    <source>
        <strain evidence="2">ATCC 27890 / DSM 864 / NBRC 100397 / JF-1</strain>
    </source>
</reference>
<dbReference type="HOGENOM" id="CLU_176027_1_1_2"/>
<organism evidence="1 2">
    <name type="scientific">Methanospirillum hungatei JF-1 (strain ATCC 27890 / DSM 864 / NBRC 100397 / JF-1)</name>
    <dbReference type="NCBI Taxonomy" id="323259"/>
    <lineage>
        <taxon>Archaea</taxon>
        <taxon>Methanobacteriati</taxon>
        <taxon>Methanobacteriota</taxon>
        <taxon>Stenosarchaea group</taxon>
        <taxon>Methanomicrobia</taxon>
        <taxon>Methanomicrobiales</taxon>
        <taxon>Methanospirillaceae</taxon>
        <taxon>Methanospirillum</taxon>
    </lineage>
</organism>
<sequence length="77" mass="8933">MSVATPKISQILEVIHSLSTDEQEYIEEILHKRLIEQKREKLAREAHEALNEYYSGSCKEGSIKDLWKDLDDSNSLE</sequence>
<dbReference type="RefSeq" id="WP_011449660.1">
    <property type="nucleotide sequence ID" value="NC_007796.1"/>
</dbReference>
<protein>
    <submittedName>
        <fullName evidence="1">Uncharacterized protein</fullName>
    </submittedName>
</protein>
<name>Q2FTD5_METHJ</name>
<proteinExistence type="predicted"/>
<dbReference type="InParanoid" id="Q2FTD5"/>
<evidence type="ECO:0000313" key="2">
    <source>
        <dbReference type="Proteomes" id="UP000001941"/>
    </source>
</evidence>
<dbReference type="eggNOG" id="arCOG06696">
    <property type="taxonomic scope" value="Archaea"/>
</dbReference>
<evidence type="ECO:0000313" key="1">
    <source>
        <dbReference type="EMBL" id="ABD42404.1"/>
    </source>
</evidence>